<evidence type="ECO:0000256" key="1">
    <source>
        <dbReference type="ARBA" id="ARBA00022517"/>
    </source>
</evidence>
<dbReference type="OrthoDB" id="48998at2"/>
<dbReference type="RefSeq" id="WP_107725105.1">
    <property type="nucleotide sequence ID" value="NZ_PZZP01000001.1"/>
</dbReference>
<keyword evidence="8" id="KW-1185">Reference proteome</keyword>
<proteinExistence type="inferred from homology"/>
<dbReference type="CDD" id="cd16332">
    <property type="entry name" value="Prp-like"/>
    <property type="match status" value="1"/>
</dbReference>
<name>A0A2T4Z8T7_9BACL</name>
<keyword evidence="2" id="KW-0645">Protease</keyword>
<dbReference type="InterPro" id="IPR036764">
    <property type="entry name" value="Peptidase_Prp_sf"/>
</dbReference>
<sequence>MIQIRVKRDREGRLDQVSIRGHAQAGPYGQDLVCAAVSGIAIGQVNAIESLLGSRVYRIADEEEGYLDCFVPSGLEREQTEKVRLLLEAMTEALRQVAKEHPSHVTFLENAT</sequence>
<evidence type="ECO:0000256" key="3">
    <source>
        <dbReference type="ARBA" id="ARBA00022801"/>
    </source>
</evidence>
<comment type="caution">
    <text evidence="7">The sequence shown here is derived from an EMBL/GenBank/DDBJ whole genome shotgun (WGS) entry which is preliminary data.</text>
</comment>
<evidence type="ECO:0000256" key="5">
    <source>
        <dbReference type="ARBA" id="ARBA00044503"/>
    </source>
</evidence>
<evidence type="ECO:0000313" key="7">
    <source>
        <dbReference type="EMBL" id="PTM58280.1"/>
    </source>
</evidence>
<accession>A0A2T4Z8T7</accession>
<organism evidence="7 8">
    <name type="scientific">Desmospora activa DSM 45169</name>
    <dbReference type="NCBI Taxonomy" id="1121389"/>
    <lineage>
        <taxon>Bacteria</taxon>
        <taxon>Bacillati</taxon>
        <taxon>Bacillota</taxon>
        <taxon>Bacilli</taxon>
        <taxon>Bacillales</taxon>
        <taxon>Thermoactinomycetaceae</taxon>
        <taxon>Desmospora</taxon>
    </lineage>
</organism>
<evidence type="ECO:0000256" key="4">
    <source>
        <dbReference type="ARBA" id="ARBA00022807"/>
    </source>
</evidence>
<dbReference type="EMBL" id="PZZP01000001">
    <property type="protein sequence ID" value="PTM58280.1"/>
    <property type="molecule type" value="Genomic_DNA"/>
</dbReference>
<dbReference type="SUPFAM" id="SSF118010">
    <property type="entry name" value="TM1457-like"/>
    <property type="match status" value="1"/>
</dbReference>
<keyword evidence="4" id="KW-0788">Thiol protease</keyword>
<comment type="similarity">
    <text evidence="5">Belongs to the Prp family.</text>
</comment>
<gene>
    <name evidence="7" type="ORF">C8J48_0861</name>
</gene>
<dbReference type="GO" id="GO:0042254">
    <property type="term" value="P:ribosome biogenesis"/>
    <property type="evidence" value="ECO:0007669"/>
    <property type="project" value="UniProtKB-KW"/>
</dbReference>
<reference evidence="7 8" key="1">
    <citation type="submission" date="2018-04" db="EMBL/GenBank/DDBJ databases">
        <title>Genomic Encyclopedia of Archaeal and Bacterial Type Strains, Phase II (KMG-II): from individual species to whole genera.</title>
        <authorList>
            <person name="Goeker M."/>
        </authorList>
    </citation>
    <scope>NUCLEOTIDE SEQUENCE [LARGE SCALE GENOMIC DNA]</scope>
    <source>
        <strain evidence="7 8">DSM 45169</strain>
    </source>
</reference>
<dbReference type="AlphaFoldDB" id="A0A2T4Z8T7"/>
<evidence type="ECO:0000313" key="8">
    <source>
        <dbReference type="Proteomes" id="UP000241639"/>
    </source>
</evidence>
<dbReference type="Pfam" id="PF04327">
    <property type="entry name" value="Peptidase_Prp"/>
    <property type="match status" value="1"/>
</dbReference>
<keyword evidence="3" id="KW-0378">Hydrolase</keyword>
<dbReference type="InterPro" id="IPR007422">
    <property type="entry name" value="Peptidase_Prp"/>
</dbReference>
<dbReference type="GO" id="GO:0008234">
    <property type="term" value="F:cysteine-type peptidase activity"/>
    <property type="evidence" value="ECO:0007669"/>
    <property type="project" value="UniProtKB-KW"/>
</dbReference>
<dbReference type="Gene3D" id="3.30.70.1490">
    <property type="entry name" value="Cysteine protease Prp"/>
    <property type="match status" value="1"/>
</dbReference>
<dbReference type="PANTHER" id="PTHR39178">
    <property type="entry name" value="HYPOTHETICAL RIBOSOME-ASSOCIATED PROTEIN"/>
    <property type="match status" value="1"/>
</dbReference>
<evidence type="ECO:0000256" key="2">
    <source>
        <dbReference type="ARBA" id="ARBA00022670"/>
    </source>
</evidence>
<dbReference type="Proteomes" id="UP000241639">
    <property type="component" value="Unassembled WGS sequence"/>
</dbReference>
<dbReference type="GO" id="GO:0006508">
    <property type="term" value="P:proteolysis"/>
    <property type="evidence" value="ECO:0007669"/>
    <property type="project" value="UniProtKB-KW"/>
</dbReference>
<keyword evidence="1" id="KW-0690">Ribosome biogenesis</keyword>
<protein>
    <recommendedName>
        <fullName evidence="6">Ribosomal processing cysteine protease Prp</fullName>
    </recommendedName>
</protein>
<dbReference type="PANTHER" id="PTHR39178:SF1">
    <property type="entry name" value="RIBOSOMAL-PROCESSING CYSTEINE PROTEASE PRP"/>
    <property type="match status" value="1"/>
</dbReference>
<evidence type="ECO:0000256" key="6">
    <source>
        <dbReference type="ARBA" id="ARBA00044538"/>
    </source>
</evidence>